<accession>A0A1R1PXU8</accession>
<dbReference type="Proteomes" id="UP000188320">
    <property type="component" value="Unassembled WGS sequence"/>
</dbReference>
<proteinExistence type="predicted"/>
<evidence type="ECO:0000313" key="2">
    <source>
        <dbReference type="Proteomes" id="UP000188320"/>
    </source>
</evidence>
<organism evidence="1 2">
    <name type="scientific">Zancudomyces culisetae</name>
    <name type="common">Gut fungus</name>
    <name type="synonym">Smittium culisetae</name>
    <dbReference type="NCBI Taxonomy" id="1213189"/>
    <lineage>
        <taxon>Eukaryota</taxon>
        <taxon>Fungi</taxon>
        <taxon>Fungi incertae sedis</taxon>
        <taxon>Zoopagomycota</taxon>
        <taxon>Kickxellomycotina</taxon>
        <taxon>Harpellomycetes</taxon>
        <taxon>Harpellales</taxon>
        <taxon>Legeriomycetaceae</taxon>
        <taxon>Zancudomyces</taxon>
    </lineage>
</organism>
<gene>
    <name evidence="1" type="ORF">AX774_g660</name>
</gene>
<name>A0A1R1PXU8_ZANCU</name>
<comment type="caution">
    <text evidence="1">The sequence shown here is derived from an EMBL/GenBank/DDBJ whole genome shotgun (WGS) entry which is preliminary data.</text>
</comment>
<dbReference type="AlphaFoldDB" id="A0A1R1PXU8"/>
<sequence>MKRISDEYIDQLSLGIKLKDTWTFGDGEYTFDQIKYNLTESVLYACYDVRTTILVIPSSSRTPSLEGFIRTNKDLKYNGKPVDENIVLTHAKNSPRLSALMAMGSKSQQGEHCEDTILRAFDTKSLYFESNRQAVANSFMYEHPQRMRTSSASRDAPFVFTARNDSTEADNSRTLRLNSGAHSLYVPNKGREQDVRVF</sequence>
<evidence type="ECO:0000313" key="1">
    <source>
        <dbReference type="EMBL" id="OMH85786.1"/>
    </source>
</evidence>
<keyword evidence="2" id="KW-1185">Reference proteome</keyword>
<protein>
    <submittedName>
        <fullName evidence="1">Uncharacterized protein</fullName>
    </submittedName>
</protein>
<reference evidence="2" key="1">
    <citation type="submission" date="2017-01" db="EMBL/GenBank/DDBJ databases">
        <authorList>
            <person name="Wang Y."/>
            <person name="White M."/>
            <person name="Kvist S."/>
            <person name="Moncalvo J.-M."/>
        </authorList>
    </citation>
    <scope>NUCLEOTIDE SEQUENCE [LARGE SCALE GENOMIC DNA]</scope>
    <source>
        <strain evidence="2">COL-18-3</strain>
    </source>
</reference>
<dbReference type="EMBL" id="LSSK01000044">
    <property type="protein sequence ID" value="OMH85786.1"/>
    <property type="molecule type" value="Genomic_DNA"/>
</dbReference>